<reference evidence="4" key="1">
    <citation type="journal article" date="2019" name="Int. J. Syst. Evol. Microbiol.">
        <title>The Global Catalogue of Microorganisms (GCM) 10K type strain sequencing project: providing services to taxonomists for standard genome sequencing and annotation.</title>
        <authorList>
            <consortium name="The Broad Institute Genomics Platform"/>
            <consortium name="The Broad Institute Genome Sequencing Center for Infectious Disease"/>
            <person name="Wu L."/>
            <person name="Ma J."/>
        </authorList>
    </citation>
    <scope>NUCLEOTIDE SEQUENCE [LARGE SCALE GENOMIC DNA]</scope>
    <source>
        <strain evidence="4">JCM 17919</strain>
    </source>
</reference>
<dbReference type="Pfam" id="PF01578">
    <property type="entry name" value="Cytochrom_C_asm"/>
    <property type="match status" value="1"/>
</dbReference>
<feature type="transmembrane region" description="Helical" evidence="1">
    <location>
        <begin position="155"/>
        <end position="175"/>
    </location>
</feature>
<evidence type="ECO:0000259" key="2">
    <source>
        <dbReference type="Pfam" id="PF01578"/>
    </source>
</evidence>
<feature type="domain" description="Cytochrome c assembly protein" evidence="2">
    <location>
        <begin position="11"/>
        <end position="168"/>
    </location>
</feature>
<name>A0ABP8GK98_9BACT</name>
<feature type="transmembrane region" description="Helical" evidence="1">
    <location>
        <begin position="45"/>
        <end position="64"/>
    </location>
</feature>
<feature type="transmembrane region" description="Helical" evidence="1">
    <location>
        <begin position="127"/>
        <end position="143"/>
    </location>
</feature>
<keyword evidence="1" id="KW-1133">Transmembrane helix</keyword>
<feature type="transmembrane region" description="Helical" evidence="1">
    <location>
        <begin position="84"/>
        <end position="107"/>
    </location>
</feature>
<keyword evidence="1" id="KW-0812">Transmembrane</keyword>
<protein>
    <submittedName>
        <fullName evidence="3">Cytochrome c biogenesis protein CcsA</fullName>
    </submittedName>
</protein>
<feature type="transmembrane region" description="Helical" evidence="1">
    <location>
        <begin position="205"/>
        <end position="224"/>
    </location>
</feature>
<keyword evidence="4" id="KW-1185">Reference proteome</keyword>
<dbReference type="EMBL" id="BAABGY010000006">
    <property type="protein sequence ID" value="GAA4325955.1"/>
    <property type="molecule type" value="Genomic_DNA"/>
</dbReference>
<gene>
    <name evidence="3" type="primary">ccsA_1</name>
    <name evidence="3" type="ORF">GCM10023184_14290</name>
</gene>
<organism evidence="3 4">
    <name type="scientific">Flaviaesturariibacter amylovorans</name>
    <dbReference type="NCBI Taxonomy" id="1084520"/>
    <lineage>
        <taxon>Bacteria</taxon>
        <taxon>Pseudomonadati</taxon>
        <taxon>Bacteroidota</taxon>
        <taxon>Chitinophagia</taxon>
        <taxon>Chitinophagales</taxon>
        <taxon>Chitinophagaceae</taxon>
        <taxon>Flaviaestuariibacter</taxon>
    </lineage>
</organism>
<dbReference type="InterPro" id="IPR002541">
    <property type="entry name" value="Cyt_c_assembly"/>
</dbReference>
<comment type="caution">
    <text evidence="3">The sequence shown here is derived from an EMBL/GenBank/DDBJ whole genome shotgun (WGS) entry which is preliminary data.</text>
</comment>
<proteinExistence type="predicted"/>
<sequence>MRKSWWKILSVILLLYAFAAGLNVFDLPVFQVPRLPIINESIRNLYYHVSMWFAMMILFVISVVHAIQYLSKGELKYDILSRQYAVVGMLFGVLGYATGAIWAAFTWADPNGAAGGNFAAIAREPKLIGAAIALLIYAAYLVLRDSINDIDKKARISAVYNIFAFAFLFPSIWIIPRLLPSLHPGGEGSDNPGIDPKSLDWRMRIVFYPAIAGWTLLGVWMATLKVRLMYLKQRGLLETDPVNDTTKDR</sequence>
<evidence type="ECO:0000313" key="4">
    <source>
        <dbReference type="Proteomes" id="UP001501725"/>
    </source>
</evidence>
<accession>A0ABP8GK98</accession>
<evidence type="ECO:0000313" key="3">
    <source>
        <dbReference type="EMBL" id="GAA4325955.1"/>
    </source>
</evidence>
<dbReference type="Proteomes" id="UP001501725">
    <property type="component" value="Unassembled WGS sequence"/>
</dbReference>
<keyword evidence="1" id="KW-0472">Membrane</keyword>
<evidence type="ECO:0000256" key="1">
    <source>
        <dbReference type="SAM" id="Phobius"/>
    </source>
</evidence>